<feature type="domain" description="Metalloprotease TldD/E C-terminal" evidence="3">
    <location>
        <begin position="235"/>
        <end position="450"/>
    </location>
</feature>
<dbReference type="EMBL" id="SPVH01000006">
    <property type="protein sequence ID" value="TFW12630.1"/>
    <property type="molecule type" value="Genomic_DNA"/>
</dbReference>
<evidence type="ECO:0000259" key="4">
    <source>
        <dbReference type="Pfam" id="PF19290"/>
    </source>
</evidence>
<dbReference type="Gene3D" id="3.30.2290.10">
    <property type="entry name" value="PmbA/TldD superfamily"/>
    <property type="match status" value="1"/>
</dbReference>
<dbReference type="SUPFAM" id="SSF111283">
    <property type="entry name" value="Putative modulator of DNA gyrase, PmbA/TldD"/>
    <property type="match status" value="1"/>
</dbReference>
<gene>
    <name evidence="5" type="ORF">EGY25_11595</name>
</gene>
<feature type="domain" description="Metalloprotease TldD/E N-terminal" evidence="2">
    <location>
        <begin position="29"/>
        <end position="93"/>
    </location>
</feature>
<proteinExistence type="inferred from homology"/>
<dbReference type="AlphaFoldDB" id="A0A4Y9RU21"/>
<dbReference type="PANTHER" id="PTHR43421:SF1">
    <property type="entry name" value="METALLOPROTEASE PMBA"/>
    <property type="match status" value="1"/>
</dbReference>
<dbReference type="Pfam" id="PF19289">
    <property type="entry name" value="PmbA_TldD_3rd"/>
    <property type="match status" value="1"/>
</dbReference>
<dbReference type="InterPro" id="IPR035068">
    <property type="entry name" value="TldD/PmbA_N"/>
</dbReference>
<evidence type="ECO:0000259" key="2">
    <source>
        <dbReference type="Pfam" id="PF01523"/>
    </source>
</evidence>
<accession>A0A4Y9RU21</accession>
<dbReference type="Pfam" id="PF01523">
    <property type="entry name" value="PmbA_TldD_1st"/>
    <property type="match status" value="1"/>
</dbReference>
<dbReference type="OrthoDB" id="9803618at2"/>
<dbReference type="InterPro" id="IPR002510">
    <property type="entry name" value="Metalloprtase-TldD/E_N"/>
</dbReference>
<protein>
    <submittedName>
        <fullName evidence="5">TldD/PmbA family protein</fullName>
    </submittedName>
</protein>
<reference evidence="5 6" key="1">
    <citation type="submission" date="2019-03" db="EMBL/GenBank/DDBJ databases">
        <title>Draft genome of Brevundimonas sp. a heavy metal resistant soil bacteria.</title>
        <authorList>
            <person name="Soto J."/>
        </authorList>
    </citation>
    <scope>NUCLEOTIDE SEQUENCE [LARGE SCALE GENOMIC DNA]</scope>
    <source>
        <strain evidence="5 6">B-10</strain>
    </source>
</reference>
<keyword evidence="6" id="KW-1185">Reference proteome</keyword>
<dbReference type="Proteomes" id="UP000298216">
    <property type="component" value="Unassembled WGS sequence"/>
</dbReference>
<comment type="caution">
    <text evidence="5">The sequence shown here is derived from an EMBL/GenBank/DDBJ whole genome shotgun (WGS) entry which is preliminary data.</text>
</comment>
<dbReference type="InterPro" id="IPR045569">
    <property type="entry name" value="Metalloprtase-TldD/E_C"/>
</dbReference>
<organism evidence="5 6">
    <name type="scientific">Brevundimonas intermedia</name>
    <dbReference type="NCBI Taxonomy" id="74315"/>
    <lineage>
        <taxon>Bacteria</taxon>
        <taxon>Pseudomonadati</taxon>
        <taxon>Pseudomonadota</taxon>
        <taxon>Alphaproteobacteria</taxon>
        <taxon>Caulobacterales</taxon>
        <taxon>Caulobacteraceae</taxon>
        <taxon>Brevundimonas</taxon>
    </lineage>
</organism>
<sequence>MTETLAAPVSTDLLNDIVKAALRAGADAAEAVSADRRSLSVGVRNGKLEDVEREESRDLGLRVFVGQRQASVSASDLSPATQARLVERAVAMARLAPEDPHAGFAPEDRLARGPFVDLDLFDPTERSAEVLEQVSAEAEAAALAVTGVARSEGGHASWSSSRWRLVTSHGFDGAYEGSAFSLGVGVIAEKDGAMERGGESRSMRHLSDLPGAELIGRTAGERAVARTGARKIASTTAPVIFDNRMSSQIVSPAIGAISGPSIARGTSFLKDRMGQRVFAEGVTLIDDPFRPRGMGSTPFDDEGVAVEKRALFDDGVLTTWLLNSAAARQLGLQSTGHASRGLAGPSGVSTHNLHMEPGERNLAGLMVDAGTGLLVTSMFGPSLNGNTGDWSAGVSGFWFENGVIAYPVNEVTVAGKLTDLYLRIQRGSDLEFRGGFNVPSLMFDAVAIAGK</sequence>
<dbReference type="GO" id="GO:0006508">
    <property type="term" value="P:proteolysis"/>
    <property type="evidence" value="ECO:0007669"/>
    <property type="project" value="InterPro"/>
</dbReference>
<dbReference type="InterPro" id="IPR047657">
    <property type="entry name" value="PmbA"/>
</dbReference>
<evidence type="ECO:0000259" key="3">
    <source>
        <dbReference type="Pfam" id="PF19289"/>
    </source>
</evidence>
<evidence type="ECO:0000256" key="1">
    <source>
        <dbReference type="ARBA" id="ARBA00005836"/>
    </source>
</evidence>
<feature type="domain" description="Metalloprotease TldD/E central" evidence="4">
    <location>
        <begin position="135"/>
        <end position="226"/>
    </location>
</feature>
<evidence type="ECO:0000313" key="6">
    <source>
        <dbReference type="Proteomes" id="UP000298216"/>
    </source>
</evidence>
<dbReference type="GO" id="GO:0008237">
    <property type="term" value="F:metallopeptidase activity"/>
    <property type="evidence" value="ECO:0007669"/>
    <property type="project" value="InterPro"/>
</dbReference>
<dbReference type="InterPro" id="IPR036059">
    <property type="entry name" value="TldD/PmbA_sf"/>
</dbReference>
<dbReference type="PANTHER" id="PTHR43421">
    <property type="entry name" value="METALLOPROTEASE PMBA"/>
    <property type="match status" value="1"/>
</dbReference>
<name>A0A4Y9RU21_9CAUL</name>
<dbReference type="InterPro" id="IPR045570">
    <property type="entry name" value="Metalloprtase-TldD/E_cen_dom"/>
</dbReference>
<evidence type="ECO:0000313" key="5">
    <source>
        <dbReference type="EMBL" id="TFW12630.1"/>
    </source>
</evidence>
<dbReference type="Pfam" id="PF19290">
    <property type="entry name" value="PmbA_TldD_2nd"/>
    <property type="match status" value="1"/>
</dbReference>
<dbReference type="RefSeq" id="WP_135195107.1">
    <property type="nucleotide sequence ID" value="NZ_SPVH01000006.1"/>
</dbReference>
<comment type="similarity">
    <text evidence="1">Belongs to the peptidase U62 family.</text>
</comment>
<dbReference type="GO" id="GO:0005829">
    <property type="term" value="C:cytosol"/>
    <property type="evidence" value="ECO:0007669"/>
    <property type="project" value="TreeGrafter"/>
</dbReference>